<feature type="domain" description="BZIP" evidence="2">
    <location>
        <begin position="118"/>
        <end position="167"/>
    </location>
</feature>
<name>A0AAD9FTU6_PAPLA</name>
<keyword evidence="4" id="KW-1185">Reference proteome</keyword>
<evidence type="ECO:0000256" key="1">
    <source>
        <dbReference type="SAM" id="MobiDB-lite"/>
    </source>
</evidence>
<proteinExistence type="predicted"/>
<dbReference type="SMART" id="SM00338">
    <property type="entry name" value="BRLZ"/>
    <property type="match status" value="1"/>
</dbReference>
<evidence type="ECO:0000259" key="2">
    <source>
        <dbReference type="PROSITE" id="PS50217"/>
    </source>
</evidence>
<dbReference type="Pfam" id="PF00170">
    <property type="entry name" value="bZIP_1"/>
    <property type="match status" value="1"/>
</dbReference>
<dbReference type="GO" id="GO:0003700">
    <property type="term" value="F:DNA-binding transcription factor activity"/>
    <property type="evidence" value="ECO:0007669"/>
    <property type="project" value="InterPro"/>
</dbReference>
<dbReference type="CDD" id="cd14686">
    <property type="entry name" value="bZIP"/>
    <property type="match status" value="1"/>
</dbReference>
<dbReference type="Proteomes" id="UP001182556">
    <property type="component" value="Unassembled WGS sequence"/>
</dbReference>
<dbReference type="InterPro" id="IPR046347">
    <property type="entry name" value="bZIP_sf"/>
</dbReference>
<reference evidence="3" key="1">
    <citation type="submission" date="2023-02" db="EMBL/GenBank/DDBJ databases">
        <title>Identification and recombinant expression of a fungal hydrolase from Papiliotrema laurentii that hydrolyzes apple cutin and clears colloidal polyester polyurethane.</title>
        <authorList>
            <consortium name="DOE Joint Genome Institute"/>
            <person name="Roman V.A."/>
            <person name="Bojanowski C."/>
            <person name="Crable B.R."/>
            <person name="Wagner D.N."/>
            <person name="Hung C.S."/>
            <person name="Nadeau L.J."/>
            <person name="Schratz L."/>
            <person name="Haridas S."/>
            <person name="Pangilinan J."/>
            <person name="Lipzen A."/>
            <person name="Na H."/>
            <person name="Yan M."/>
            <person name="Ng V."/>
            <person name="Grigoriev I.V."/>
            <person name="Spatafora J.W."/>
            <person name="Barlow D."/>
            <person name="Biffinger J."/>
            <person name="Kelley-Loughnane N."/>
            <person name="Varaljay V.A."/>
            <person name="Crookes-Goodson W.J."/>
        </authorList>
    </citation>
    <scope>NUCLEOTIDE SEQUENCE</scope>
    <source>
        <strain evidence="3">5307AH</strain>
    </source>
</reference>
<dbReference type="InterPro" id="IPR004827">
    <property type="entry name" value="bZIP"/>
</dbReference>
<dbReference type="PROSITE" id="PS50217">
    <property type="entry name" value="BZIP"/>
    <property type="match status" value="1"/>
</dbReference>
<evidence type="ECO:0000313" key="4">
    <source>
        <dbReference type="Proteomes" id="UP001182556"/>
    </source>
</evidence>
<evidence type="ECO:0000313" key="3">
    <source>
        <dbReference type="EMBL" id="KAK1926059.1"/>
    </source>
</evidence>
<feature type="region of interest" description="Disordered" evidence="1">
    <location>
        <begin position="1"/>
        <end position="141"/>
    </location>
</feature>
<feature type="compositionally biased region" description="Basic and acidic residues" evidence="1">
    <location>
        <begin position="117"/>
        <end position="141"/>
    </location>
</feature>
<dbReference type="SUPFAM" id="SSF57959">
    <property type="entry name" value="Leucine zipper domain"/>
    <property type="match status" value="1"/>
</dbReference>
<dbReference type="Gene3D" id="1.20.5.170">
    <property type="match status" value="1"/>
</dbReference>
<feature type="compositionally biased region" description="Low complexity" evidence="1">
    <location>
        <begin position="56"/>
        <end position="66"/>
    </location>
</feature>
<dbReference type="AlphaFoldDB" id="A0AAD9FTU6"/>
<feature type="compositionally biased region" description="Basic and acidic residues" evidence="1">
    <location>
        <begin position="67"/>
        <end position="107"/>
    </location>
</feature>
<accession>A0AAD9FTU6</accession>
<dbReference type="EMBL" id="JAODAN010000002">
    <property type="protein sequence ID" value="KAK1926059.1"/>
    <property type="molecule type" value="Genomic_DNA"/>
</dbReference>
<gene>
    <name evidence="3" type="ORF">DB88DRAFT_480531</name>
</gene>
<sequence>MDDDYHNILSEEFPSPIRHHEPLPDLTLEAQQHDQHHANALAHNIQSIPDLHEPSSLHPSPHSPHAALEEHEREADEAMDAEFARHDREVMEDPSLQDHADAEDRRRGGVKHLQLTAEEKKERQKAQNRKAAERSRAKKREEVEALEVGVAQMGEENAKLRARLAELLAARSSVAPPEIASATPPPASAKPIESGVDYAYLSKIQSEIHTAKATLLERELELNRLRNDTPVKADASIDNLRRGLLKQYTKQTYLQAEATSLETMIGQIRTEKDELGKQTDLLNRDILHRKTYQIVEVPTEPPQSETMEVDVGVGEMEEHGEIAHDHEHEEAIGDKSMMDIGGWVDAAWQVSRQFARATLAEYEPSVHVGQYANDIRHLDTPYQWGSRRNDDIQWRDAEYRTFFTTDHETQRTSDTMHVVNTVVTTAPDLTGIEDRRLAIWGTKGRRVNLITTENGVIRRTVEAEILLERLVGCGILEADWPDHRTADRRDSLPEVAVFFLWVFRVGGAGGR</sequence>
<organism evidence="3 4">
    <name type="scientific">Papiliotrema laurentii</name>
    <name type="common">Cryptococcus laurentii</name>
    <dbReference type="NCBI Taxonomy" id="5418"/>
    <lineage>
        <taxon>Eukaryota</taxon>
        <taxon>Fungi</taxon>
        <taxon>Dikarya</taxon>
        <taxon>Basidiomycota</taxon>
        <taxon>Agaricomycotina</taxon>
        <taxon>Tremellomycetes</taxon>
        <taxon>Tremellales</taxon>
        <taxon>Rhynchogastremaceae</taxon>
        <taxon>Papiliotrema</taxon>
    </lineage>
</organism>
<dbReference type="PROSITE" id="PS00036">
    <property type="entry name" value="BZIP_BASIC"/>
    <property type="match status" value="1"/>
</dbReference>
<protein>
    <recommendedName>
        <fullName evidence="2">BZIP domain-containing protein</fullName>
    </recommendedName>
</protein>
<comment type="caution">
    <text evidence="3">The sequence shown here is derived from an EMBL/GenBank/DDBJ whole genome shotgun (WGS) entry which is preliminary data.</text>
</comment>